<evidence type="ECO:0000313" key="3">
    <source>
        <dbReference type="EMBL" id="PZP47399.1"/>
    </source>
</evidence>
<organism evidence="3 4">
    <name type="scientific">Pseudopedobacter saltans</name>
    <dbReference type="NCBI Taxonomy" id="151895"/>
    <lineage>
        <taxon>Bacteria</taxon>
        <taxon>Pseudomonadati</taxon>
        <taxon>Bacteroidota</taxon>
        <taxon>Sphingobacteriia</taxon>
        <taxon>Sphingobacteriales</taxon>
        <taxon>Sphingobacteriaceae</taxon>
        <taxon>Pseudopedobacter</taxon>
    </lineage>
</organism>
<proteinExistence type="predicted"/>
<comment type="caution">
    <text evidence="3">The sequence shown here is derived from an EMBL/GenBank/DDBJ whole genome shotgun (WGS) entry which is preliminary data.</text>
</comment>
<feature type="transmembrane region" description="Helical" evidence="1">
    <location>
        <begin position="12"/>
        <end position="34"/>
    </location>
</feature>
<dbReference type="Pfam" id="PF07885">
    <property type="entry name" value="Ion_trans_2"/>
    <property type="match status" value="1"/>
</dbReference>
<reference evidence="3 4" key="1">
    <citation type="submission" date="2017-11" db="EMBL/GenBank/DDBJ databases">
        <title>Infants hospitalized years apart are colonized by the same room-sourced microbial strains.</title>
        <authorList>
            <person name="Brooks B."/>
            <person name="Olm M.R."/>
            <person name="Firek B.A."/>
            <person name="Baker R."/>
            <person name="Thomas B.C."/>
            <person name="Morowitz M.J."/>
            <person name="Banfield J.F."/>
        </authorList>
    </citation>
    <scope>NUCLEOTIDE SEQUENCE [LARGE SCALE GENOMIC DNA]</scope>
    <source>
        <strain evidence="3">S2_009_000_R2_76</strain>
    </source>
</reference>
<keyword evidence="1" id="KW-0812">Transmembrane</keyword>
<dbReference type="Gene3D" id="1.10.287.70">
    <property type="match status" value="1"/>
</dbReference>
<dbReference type="SUPFAM" id="SSF81324">
    <property type="entry name" value="Voltage-gated potassium channels"/>
    <property type="match status" value="1"/>
</dbReference>
<evidence type="ECO:0000313" key="4">
    <source>
        <dbReference type="Proteomes" id="UP000249645"/>
    </source>
</evidence>
<feature type="transmembrane region" description="Helical" evidence="1">
    <location>
        <begin position="194"/>
        <end position="215"/>
    </location>
</feature>
<dbReference type="AlphaFoldDB" id="A0A2W5GZY0"/>
<accession>A0A2W5GZY0</accession>
<dbReference type="InterPro" id="IPR013099">
    <property type="entry name" value="K_chnl_dom"/>
</dbReference>
<sequence>MIKILKETLSNYRFEILLGTLFLNIFDRAIFLNVHFYLEYIWPVNMLLIAIACYGIFRERSKILNHLRNGLGLISLFVPLFYLIFRGRLWFSECLYTFFIFYYSFILFEVLRQIARSKEVRLNVVFGSFCGYMLLVLISLNTFLLIEYNFPFSFHGVSSNNPSLIFNELTYFSFAILTSNGIGDIYPITPLSRLLVSFFGMMGQFYMVAVVGIVVSRFAKK</sequence>
<feature type="transmembrane region" description="Helical" evidence="1">
    <location>
        <begin position="69"/>
        <end position="89"/>
    </location>
</feature>
<protein>
    <recommendedName>
        <fullName evidence="2">Potassium channel domain-containing protein</fullName>
    </recommendedName>
</protein>
<feature type="domain" description="Potassium channel" evidence="2">
    <location>
        <begin position="150"/>
        <end position="218"/>
    </location>
</feature>
<evidence type="ECO:0000256" key="1">
    <source>
        <dbReference type="SAM" id="Phobius"/>
    </source>
</evidence>
<keyword evidence="1" id="KW-0472">Membrane</keyword>
<feature type="transmembrane region" description="Helical" evidence="1">
    <location>
        <begin position="124"/>
        <end position="146"/>
    </location>
</feature>
<dbReference type="Proteomes" id="UP000249645">
    <property type="component" value="Unassembled WGS sequence"/>
</dbReference>
<dbReference type="EMBL" id="QFOI01000192">
    <property type="protein sequence ID" value="PZP47399.1"/>
    <property type="molecule type" value="Genomic_DNA"/>
</dbReference>
<feature type="transmembrane region" description="Helical" evidence="1">
    <location>
        <begin position="40"/>
        <end position="57"/>
    </location>
</feature>
<name>A0A2W5GZY0_9SPHI</name>
<evidence type="ECO:0000259" key="2">
    <source>
        <dbReference type="Pfam" id="PF07885"/>
    </source>
</evidence>
<feature type="transmembrane region" description="Helical" evidence="1">
    <location>
        <begin position="95"/>
        <end position="112"/>
    </location>
</feature>
<keyword evidence="1" id="KW-1133">Transmembrane helix</keyword>
<gene>
    <name evidence="3" type="ORF">DI598_10980</name>
</gene>